<keyword evidence="4 5" id="KW-0472">Membrane</keyword>
<dbReference type="Proteomes" id="UP000293852">
    <property type="component" value="Unassembled WGS sequence"/>
</dbReference>
<dbReference type="Pfam" id="PF13564">
    <property type="entry name" value="DoxX_2"/>
    <property type="match status" value="1"/>
</dbReference>
<proteinExistence type="predicted"/>
<evidence type="ECO:0000256" key="4">
    <source>
        <dbReference type="ARBA" id="ARBA00023136"/>
    </source>
</evidence>
<gene>
    <name evidence="6" type="ORF">EV386_2126</name>
</gene>
<dbReference type="InterPro" id="IPR032808">
    <property type="entry name" value="DoxX"/>
</dbReference>
<dbReference type="AlphaFoldDB" id="A0A4Q7M1U2"/>
<keyword evidence="2 5" id="KW-0812">Transmembrane</keyword>
<evidence type="ECO:0000256" key="3">
    <source>
        <dbReference type="ARBA" id="ARBA00022989"/>
    </source>
</evidence>
<keyword evidence="3 5" id="KW-1133">Transmembrane helix</keyword>
<evidence type="ECO:0000313" key="6">
    <source>
        <dbReference type="EMBL" id="RZS61815.1"/>
    </source>
</evidence>
<dbReference type="OrthoDB" id="3482063at2"/>
<dbReference type="EMBL" id="SGWX01000001">
    <property type="protein sequence ID" value="RZS61815.1"/>
    <property type="molecule type" value="Genomic_DNA"/>
</dbReference>
<protein>
    <submittedName>
        <fullName evidence="6">DoxX-like protein</fullName>
    </submittedName>
</protein>
<evidence type="ECO:0000256" key="2">
    <source>
        <dbReference type="ARBA" id="ARBA00022692"/>
    </source>
</evidence>
<feature type="transmembrane region" description="Helical" evidence="5">
    <location>
        <begin position="99"/>
        <end position="118"/>
    </location>
</feature>
<evidence type="ECO:0000256" key="5">
    <source>
        <dbReference type="SAM" id="Phobius"/>
    </source>
</evidence>
<sequence length="125" mass="12924">MDVALWVVAGLLAAVCLAVGCVKLLRGSALAERMAWVEAFPDVVVRLIGLCEIAGALGLVLPQATSTAAWLTPLAAAGITLLQLLAIGVHVRRGETQQLAINVVLMVLALVVAVGRFAQWTTAAA</sequence>
<keyword evidence="7" id="KW-1185">Reference proteome</keyword>
<reference evidence="6 7" key="1">
    <citation type="submission" date="2019-02" db="EMBL/GenBank/DDBJ databases">
        <title>Sequencing the genomes of 1000 actinobacteria strains.</title>
        <authorList>
            <person name="Klenk H.-P."/>
        </authorList>
    </citation>
    <scope>NUCLEOTIDE SEQUENCE [LARGE SCALE GENOMIC DNA]</scope>
    <source>
        <strain evidence="6 7">DSM 16932</strain>
    </source>
</reference>
<dbReference type="GO" id="GO:0016020">
    <property type="term" value="C:membrane"/>
    <property type="evidence" value="ECO:0007669"/>
    <property type="project" value="UniProtKB-SubCell"/>
</dbReference>
<evidence type="ECO:0000256" key="1">
    <source>
        <dbReference type="ARBA" id="ARBA00004141"/>
    </source>
</evidence>
<name>A0A4Q7M1U2_9MICO</name>
<accession>A0A4Q7M1U2</accession>
<dbReference type="RefSeq" id="WP_130414793.1">
    <property type="nucleotide sequence ID" value="NZ_SGWX01000001.1"/>
</dbReference>
<comment type="caution">
    <text evidence="6">The sequence shown here is derived from an EMBL/GenBank/DDBJ whole genome shotgun (WGS) entry which is preliminary data.</text>
</comment>
<organism evidence="6 7">
    <name type="scientific">Xylanimonas ulmi</name>
    <dbReference type="NCBI Taxonomy" id="228973"/>
    <lineage>
        <taxon>Bacteria</taxon>
        <taxon>Bacillati</taxon>
        <taxon>Actinomycetota</taxon>
        <taxon>Actinomycetes</taxon>
        <taxon>Micrococcales</taxon>
        <taxon>Promicromonosporaceae</taxon>
        <taxon>Xylanimonas</taxon>
    </lineage>
</organism>
<evidence type="ECO:0000313" key="7">
    <source>
        <dbReference type="Proteomes" id="UP000293852"/>
    </source>
</evidence>
<comment type="subcellular location">
    <subcellularLocation>
        <location evidence="1">Membrane</location>
        <topology evidence="1">Multi-pass membrane protein</topology>
    </subcellularLocation>
</comment>
<feature type="transmembrane region" description="Helical" evidence="5">
    <location>
        <begin position="68"/>
        <end position="87"/>
    </location>
</feature>